<feature type="non-terminal residue" evidence="13">
    <location>
        <position position="329"/>
    </location>
</feature>
<evidence type="ECO:0000256" key="10">
    <source>
        <dbReference type="RuleBase" id="RU000304"/>
    </source>
</evidence>
<dbReference type="FunFam" id="1.10.510.10:FF:000300">
    <property type="entry name" value="Calmodulin-binding receptor-like cytoplasmic kinase 3"/>
    <property type="match status" value="1"/>
</dbReference>
<dbReference type="GO" id="GO:0005886">
    <property type="term" value="C:plasma membrane"/>
    <property type="evidence" value="ECO:0000318"/>
    <property type="project" value="GO_Central"/>
</dbReference>
<dbReference type="CDD" id="cd14066">
    <property type="entry name" value="STKc_IRAK"/>
    <property type="match status" value="1"/>
</dbReference>
<dbReference type="STRING" id="88036.D8QTG7"/>
<dbReference type="PROSITE" id="PS50011">
    <property type="entry name" value="PROTEIN_KINASE_DOM"/>
    <property type="match status" value="1"/>
</dbReference>
<dbReference type="InParanoid" id="D8QTG7"/>
<dbReference type="EMBL" id="GL377566">
    <property type="protein sequence ID" value="EFJ37110.1"/>
    <property type="molecule type" value="Genomic_DNA"/>
</dbReference>
<keyword evidence="3" id="KW-0808">Transferase</keyword>
<dbReference type="InterPro" id="IPR008271">
    <property type="entry name" value="Ser/Thr_kinase_AS"/>
</dbReference>
<comment type="catalytic activity">
    <reaction evidence="7">
        <text>L-threonyl-[protein] + ATP = O-phospho-L-threonyl-[protein] + ADP + H(+)</text>
        <dbReference type="Rhea" id="RHEA:46608"/>
        <dbReference type="Rhea" id="RHEA-COMP:11060"/>
        <dbReference type="Rhea" id="RHEA-COMP:11605"/>
        <dbReference type="ChEBI" id="CHEBI:15378"/>
        <dbReference type="ChEBI" id="CHEBI:30013"/>
        <dbReference type="ChEBI" id="CHEBI:30616"/>
        <dbReference type="ChEBI" id="CHEBI:61977"/>
        <dbReference type="ChEBI" id="CHEBI:456216"/>
        <dbReference type="EC" id="2.7.11.1"/>
    </reaction>
</comment>
<keyword evidence="6 9" id="KW-0067">ATP-binding</keyword>
<comment type="similarity">
    <text evidence="10">Belongs to the protein kinase superfamily.</text>
</comment>
<dbReference type="Gene3D" id="1.10.510.10">
    <property type="entry name" value="Transferase(Phosphotransferase) domain 1"/>
    <property type="match status" value="1"/>
</dbReference>
<dbReference type="Gramene" id="EFJ37110">
    <property type="protein sequence ID" value="EFJ37110"/>
    <property type="gene ID" value="SELMODRAFT_65160"/>
</dbReference>
<protein>
    <recommendedName>
        <fullName evidence="1">non-specific serine/threonine protein kinase</fullName>
        <ecNumber evidence="1">2.7.11.1</ecNumber>
    </recommendedName>
</protein>
<evidence type="ECO:0000313" key="14">
    <source>
        <dbReference type="Proteomes" id="UP000001514"/>
    </source>
</evidence>
<dbReference type="PANTHER" id="PTHR46008:SF48">
    <property type="entry name" value="PROTEIN KINASE DOMAIN-CONTAINING PROTEIN"/>
    <property type="match status" value="1"/>
</dbReference>
<keyword evidence="2 10" id="KW-0723">Serine/threonine-protein kinase</keyword>
<evidence type="ECO:0000256" key="11">
    <source>
        <dbReference type="SAM" id="MobiDB-lite"/>
    </source>
</evidence>
<feature type="domain" description="Protein kinase" evidence="12">
    <location>
        <begin position="45"/>
        <end position="323"/>
    </location>
</feature>
<keyword evidence="4 9" id="KW-0547">Nucleotide-binding</keyword>
<evidence type="ECO:0000313" key="13">
    <source>
        <dbReference type="EMBL" id="EFJ37110.1"/>
    </source>
</evidence>
<dbReference type="Proteomes" id="UP000001514">
    <property type="component" value="Unassembled WGS sequence"/>
</dbReference>
<organism evidence="14">
    <name type="scientific">Selaginella moellendorffii</name>
    <name type="common">Spikemoss</name>
    <dbReference type="NCBI Taxonomy" id="88036"/>
    <lineage>
        <taxon>Eukaryota</taxon>
        <taxon>Viridiplantae</taxon>
        <taxon>Streptophyta</taxon>
        <taxon>Embryophyta</taxon>
        <taxon>Tracheophyta</taxon>
        <taxon>Lycopodiopsida</taxon>
        <taxon>Selaginellales</taxon>
        <taxon>Selaginellaceae</taxon>
        <taxon>Selaginella</taxon>
    </lineage>
</organism>
<dbReference type="PROSITE" id="PS00107">
    <property type="entry name" value="PROTEIN_KINASE_ATP"/>
    <property type="match status" value="1"/>
</dbReference>
<proteinExistence type="inferred from homology"/>
<dbReference type="HOGENOM" id="CLU_000288_21_4_1"/>
<dbReference type="GO" id="GO:0004672">
    <property type="term" value="F:protein kinase activity"/>
    <property type="evidence" value="ECO:0000318"/>
    <property type="project" value="GO_Central"/>
</dbReference>
<feature type="non-terminal residue" evidence="13">
    <location>
        <position position="1"/>
    </location>
</feature>
<evidence type="ECO:0000256" key="6">
    <source>
        <dbReference type="ARBA" id="ARBA00022840"/>
    </source>
</evidence>
<dbReference type="EC" id="2.7.11.1" evidence="1"/>
<evidence type="ECO:0000256" key="9">
    <source>
        <dbReference type="PROSITE-ProRule" id="PRU10141"/>
    </source>
</evidence>
<dbReference type="KEGG" id="smo:SELMODRAFT_65160"/>
<evidence type="ECO:0000259" key="12">
    <source>
        <dbReference type="PROSITE" id="PS50011"/>
    </source>
</evidence>
<dbReference type="FunCoup" id="D8QTG7">
    <property type="interactions" value="952"/>
</dbReference>
<name>D8QTG7_SELML</name>
<dbReference type="PIRSF" id="PIRSF000654">
    <property type="entry name" value="Integrin-linked_kinase"/>
    <property type="match status" value="1"/>
</dbReference>
<accession>D8QTG7</accession>
<sequence length="329" mass="36794">SKSSSPKEGTSLSSQPASSCIKMSTTGSGALTFTMAELNRITGSFSSSHKIGGGSSGTIYKGKLRDGTLVAVKRAKRDSFETRHTKEFENEVNMLSSIEHLNLVKLVGYHEDERERILVVEYVPNRNLRQHLDGKPYAHNILDFSTRLDIAIDVAHALTYLHQYAEQPIIHRDVKSSNILLTDTCRAKVADFGFSRVGPSDVGATHVSTQVKGTAGYLDPEYLQTYQLTTKSDVYSFGILLMEIFSARRPIELSRPSDERITIRWAFKKFVEGNIQDVLDPALPKNPPLVTLLEMLAELAFKCAAPSRRDRPSMKEAAEILWNIRKEYQ</sequence>
<dbReference type="SUPFAM" id="SSF56112">
    <property type="entry name" value="Protein kinase-like (PK-like)"/>
    <property type="match status" value="1"/>
</dbReference>
<dbReference type="eggNOG" id="KOG1187">
    <property type="taxonomic scope" value="Eukaryota"/>
</dbReference>
<dbReference type="InterPro" id="IPR011009">
    <property type="entry name" value="Kinase-like_dom_sf"/>
</dbReference>
<dbReference type="OMA" id="SHAQPRI"/>
<dbReference type="PROSITE" id="PS00108">
    <property type="entry name" value="PROTEIN_KINASE_ST"/>
    <property type="match status" value="1"/>
</dbReference>
<evidence type="ECO:0000256" key="5">
    <source>
        <dbReference type="ARBA" id="ARBA00022777"/>
    </source>
</evidence>
<feature type="region of interest" description="Disordered" evidence="11">
    <location>
        <begin position="1"/>
        <end position="22"/>
    </location>
</feature>
<dbReference type="Pfam" id="PF00069">
    <property type="entry name" value="Pkinase"/>
    <property type="match status" value="1"/>
</dbReference>
<dbReference type="InterPro" id="IPR017441">
    <property type="entry name" value="Protein_kinase_ATP_BS"/>
</dbReference>
<dbReference type="Gene3D" id="3.30.200.20">
    <property type="entry name" value="Phosphorylase Kinase, domain 1"/>
    <property type="match status" value="1"/>
</dbReference>
<feature type="binding site" evidence="9">
    <location>
        <position position="73"/>
    </location>
    <ligand>
        <name>ATP</name>
        <dbReference type="ChEBI" id="CHEBI:30616"/>
    </ligand>
</feature>
<dbReference type="InterPro" id="IPR000719">
    <property type="entry name" value="Prot_kinase_dom"/>
</dbReference>
<comment type="catalytic activity">
    <reaction evidence="8">
        <text>L-seryl-[protein] + ATP = O-phospho-L-seryl-[protein] + ADP + H(+)</text>
        <dbReference type="Rhea" id="RHEA:17989"/>
        <dbReference type="Rhea" id="RHEA-COMP:9863"/>
        <dbReference type="Rhea" id="RHEA-COMP:11604"/>
        <dbReference type="ChEBI" id="CHEBI:15378"/>
        <dbReference type="ChEBI" id="CHEBI:29999"/>
        <dbReference type="ChEBI" id="CHEBI:30616"/>
        <dbReference type="ChEBI" id="CHEBI:83421"/>
        <dbReference type="ChEBI" id="CHEBI:456216"/>
        <dbReference type="EC" id="2.7.11.1"/>
    </reaction>
</comment>
<keyword evidence="5" id="KW-0418">Kinase</keyword>
<dbReference type="SMART" id="SM00220">
    <property type="entry name" value="S_TKc"/>
    <property type="match status" value="1"/>
</dbReference>
<evidence type="ECO:0000256" key="7">
    <source>
        <dbReference type="ARBA" id="ARBA00047899"/>
    </source>
</evidence>
<gene>
    <name evidence="13" type="ORF">SELMODRAFT_65160</name>
</gene>
<evidence type="ECO:0000256" key="2">
    <source>
        <dbReference type="ARBA" id="ARBA00022527"/>
    </source>
</evidence>
<evidence type="ECO:0000256" key="1">
    <source>
        <dbReference type="ARBA" id="ARBA00012513"/>
    </source>
</evidence>
<evidence type="ECO:0000256" key="4">
    <source>
        <dbReference type="ARBA" id="ARBA00022741"/>
    </source>
</evidence>
<dbReference type="GO" id="GO:0004674">
    <property type="term" value="F:protein serine/threonine kinase activity"/>
    <property type="evidence" value="ECO:0007669"/>
    <property type="project" value="UniProtKB-KW"/>
</dbReference>
<reference evidence="13 14" key="1">
    <citation type="journal article" date="2011" name="Science">
        <title>The Selaginella genome identifies genetic changes associated with the evolution of vascular plants.</title>
        <authorList>
            <person name="Banks J.A."/>
            <person name="Nishiyama T."/>
            <person name="Hasebe M."/>
            <person name="Bowman J.L."/>
            <person name="Gribskov M."/>
            <person name="dePamphilis C."/>
            <person name="Albert V.A."/>
            <person name="Aono N."/>
            <person name="Aoyama T."/>
            <person name="Ambrose B.A."/>
            <person name="Ashton N.W."/>
            <person name="Axtell M.J."/>
            <person name="Barker E."/>
            <person name="Barker M.S."/>
            <person name="Bennetzen J.L."/>
            <person name="Bonawitz N.D."/>
            <person name="Chapple C."/>
            <person name="Cheng C."/>
            <person name="Correa L.G."/>
            <person name="Dacre M."/>
            <person name="DeBarry J."/>
            <person name="Dreyer I."/>
            <person name="Elias M."/>
            <person name="Engstrom E.M."/>
            <person name="Estelle M."/>
            <person name="Feng L."/>
            <person name="Finet C."/>
            <person name="Floyd S.K."/>
            <person name="Frommer W.B."/>
            <person name="Fujita T."/>
            <person name="Gramzow L."/>
            <person name="Gutensohn M."/>
            <person name="Harholt J."/>
            <person name="Hattori M."/>
            <person name="Heyl A."/>
            <person name="Hirai T."/>
            <person name="Hiwatashi Y."/>
            <person name="Ishikawa M."/>
            <person name="Iwata M."/>
            <person name="Karol K.G."/>
            <person name="Koehler B."/>
            <person name="Kolukisaoglu U."/>
            <person name="Kubo M."/>
            <person name="Kurata T."/>
            <person name="Lalonde S."/>
            <person name="Li K."/>
            <person name="Li Y."/>
            <person name="Litt A."/>
            <person name="Lyons E."/>
            <person name="Manning G."/>
            <person name="Maruyama T."/>
            <person name="Michael T.P."/>
            <person name="Mikami K."/>
            <person name="Miyazaki S."/>
            <person name="Morinaga S."/>
            <person name="Murata T."/>
            <person name="Mueller-Roeber B."/>
            <person name="Nelson D.R."/>
            <person name="Obara M."/>
            <person name="Oguri Y."/>
            <person name="Olmstead R.G."/>
            <person name="Onodera N."/>
            <person name="Petersen B.L."/>
            <person name="Pils B."/>
            <person name="Prigge M."/>
            <person name="Rensing S.A."/>
            <person name="Riano-Pachon D.M."/>
            <person name="Roberts A.W."/>
            <person name="Sato Y."/>
            <person name="Scheller H.V."/>
            <person name="Schulz B."/>
            <person name="Schulz C."/>
            <person name="Shakirov E.V."/>
            <person name="Shibagaki N."/>
            <person name="Shinohara N."/>
            <person name="Shippen D.E."/>
            <person name="Soerensen I."/>
            <person name="Sotooka R."/>
            <person name="Sugimoto N."/>
            <person name="Sugita M."/>
            <person name="Sumikawa N."/>
            <person name="Tanurdzic M."/>
            <person name="Theissen G."/>
            <person name="Ulvskov P."/>
            <person name="Wakazuki S."/>
            <person name="Weng J.K."/>
            <person name="Willats W.W."/>
            <person name="Wipf D."/>
            <person name="Wolf P.G."/>
            <person name="Yang L."/>
            <person name="Zimmer A.D."/>
            <person name="Zhu Q."/>
            <person name="Mitros T."/>
            <person name="Hellsten U."/>
            <person name="Loque D."/>
            <person name="Otillar R."/>
            <person name="Salamov A."/>
            <person name="Schmutz J."/>
            <person name="Shapiro H."/>
            <person name="Lindquist E."/>
            <person name="Lucas S."/>
            <person name="Rokhsar D."/>
            <person name="Grigoriev I.V."/>
        </authorList>
    </citation>
    <scope>NUCLEOTIDE SEQUENCE [LARGE SCALE GENOMIC DNA]</scope>
</reference>
<keyword evidence="14" id="KW-1185">Reference proteome</keyword>
<dbReference type="PANTHER" id="PTHR46008">
    <property type="entry name" value="LEAF RUST 10 DISEASE-RESISTANCE LOCUS RECEPTOR-LIKE PROTEIN KINASE-LIKE 1.4"/>
    <property type="match status" value="1"/>
</dbReference>
<dbReference type="AlphaFoldDB" id="D8QTG7"/>
<dbReference type="GO" id="GO:0005524">
    <property type="term" value="F:ATP binding"/>
    <property type="evidence" value="ECO:0007669"/>
    <property type="project" value="UniProtKB-UniRule"/>
</dbReference>
<evidence type="ECO:0000256" key="3">
    <source>
        <dbReference type="ARBA" id="ARBA00022679"/>
    </source>
</evidence>
<evidence type="ECO:0000256" key="8">
    <source>
        <dbReference type="ARBA" id="ARBA00048679"/>
    </source>
</evidence>